<proteinExistence type="predicted"/>
<reference evidence="2 3" key="1">
    <citation type="submission" date="2016-02" db="EMBL/GenBank/DDBJ databases">
        <title>Genome analysis of coral dinoflagellate symbionts highlights evolutionary adaptations to a symbiotic lifestyle.</title>
        <authorList>
            <person name="Aranda M."/>
            <person name="Li Y."/>
            <person name="Liew Y.J."/>
            <person name="Baumgarten S."/>
            <person name="Simakov O."/>
            <person name="Wilson M."/>
            <person name="Piel J."/>
            <person name="Ashoor H."/>
            <person name="Bougouffa S."/>
            <person name="Bajic V.B."/>
            <person name="Ryu T."/>
            <person name="Ravasi T."/>
            <person name="Bayer T."/>
            <person name="Micklem G."/>
            <person name="Kim H."/>
            <person name="Bhak J."/>
            <person name="Lajeunesse T.C."/>
            <person name="Voolstra C.R."/>
        </authorList>
    </citation>
    <scope>NUCLEOTIDE SEQUENCE [LARGE SCALE GENOMIC DNA]</scope>
    <source>
        <strain evidence="2 3">CCMP2467</strain>
    </source>
</reference>
<protein>
    <submittedName>
        <fullName evidence="2">Uncharacterized protein</fullName>
    </submittedName>
</protein>
<feature type="compositionally biased region" description="Low complexity" evidence="1">
    <location>
        <begin position="341"/>
        <end position="351"/>
    </location>
</feature>
<dbReference type="EMBL" id="LSRX01000554">
    <property type="protein sequence ID" value="OLP94157.1"/>
    <property type="molecule type" value="Genomic_DNA"/>
</dbReference>
<accession>A0A1Q9DG49</accession>
<dbReference type="AlphaFoldDB" id="A0A1Q9DG49"/>
<dbReference type="Proteomes" id="UP000186817">
    <property type="component" value="Unassembled WGS sequence"/>
</dbReference>
<evidence type="ECO:0000313" key="2">
    <source>
        <dbReference type="EMBL" id="OLP94157.1"/>
    </source>
</evidence>
<evidence type="ECO:0000256" key="1">
    <source>
        <dbReference type="SAM" id="MobiDB-lite"/>
    </source>
</evidence>
<feature type="region of interest" description="Disordered" evidence="1">
    <location>
        <begin position="84"/>
        <end position="109"/>
    </location>
</feature>
<dbReference type="OrthoDB" id="414433at2759"/>
<evidence type="ECO:0000313" key="3">
    <source>
        <dbReference type="Proteomes" id="UP000186817"/>
    </source>
</evidence>
<organism evidence="2 3">
    <name type="scientific">Symbiodinium microadriaticum</name>
    <name type="common">Dinoflagellate</name>
    <name type="synonym">Zooxanthella microadriatica</name>
    <dbReference type="NCBI Taxonomy" id="2951"/>
    <lineage>
        <taxon>Eukaryota</taxon>
        <taxon>Sar</taxon>
        <taxon>Alveolata</taxon>
        <taxon>Dinophyceae</taxon>
        <taxon>Suessiales</taxon>
        <taxon>Symbiodiniaceae</taxon>
        <taxon>Symbiodinium</taxon>
    </lineage>
</organism>
<sequence length="908" mass="99554">MAEPGAESCWERFLSARRKPGDLAVLGDLNENPSGLPRRRVSQFSSEMCGHSVREVLSLSPPPAARSDARHAASLSPVLGFGERSLSPRLRRGGTESNSQLAADDAGMPRRRLSEFSARMQSGSAVREALSHSPARKFLRGCRGERRFKHSLAPASARESVLSGYGERQESARRLLQVRGESKDFGDRGRSSSGIPWRQLPLYDCHGLLLQTGSSIKPDLALRAPSVFSERLHSSDAVKDLLSGEHCRGRMSLQNWQREESRQSLHRRDIAPALTAASRASGHAMETERSRCLAKFDRLCAQTPRAGRAGPRPDAVATAEDVRLHGKNRSGQEQPSQCIQAPSASPRSMPSPAVPADPEPLRCTQPQSRSRRTYAFEADMAKISLAAGRLATAACSASTATPRRARCLGFIPRQREKVRREPEVLCDTSLGSPAHMNQNSQDITSLAADKVTVNESLKPFDDKVGQVVEFIDKIIGHGRGQPPSQPESEGQLTPTPEKKQDCSLPRQHAKRDKAPPEPEPEVDVGAHAKDVALYPRLLTSALEAEKASTATALRQKDQTVQKERNIVPDKARSNKTASSQTRKKQAKFTALMQPDLGKLRDRRKAAEGLVDFAALLAADVHSRASETGALRAEAKHDCTDFELHKPSKTLIEDGLPEGYHGGGIQTCSSPLFQSPGRHVRMRAAVVLMFDSVVGYDNVEPSIVEKHAVNRAKPASLARTWPRFRRLWVMLWLQKQMLSFHAMASKARREHLVPFITVGNQSGEDRMQQGNVRVRGEKVEIGEFLNDASRMFDMDLVYRILRCSGSAGTTCRLLGGCLSSEAMSYIPAGRPEGGLRDIWVSGKVGDSRARCLATSLHQKGHEVTLIGVKKSSEAPIASWGEVITEQPRKSIRMQGSESAKKARSDVAKK</sequence>
<feature type="compositionally biased region" description="Basic and acidic residues" evidence="1">
    <location>
        <begin position="897"/>
        <end position="908"/>
    </location>
</feature>
<name>A0A1Q9DG49_SYMMI</name>
<gene>
    <name evidence="2" type="ORF">AK812_SmicGene23829</name>
</gene>
<comment type="caution">
    <text evidence="2">The sequence shown here is derived from an EMBL/GenBank/DDBJ whole genome shotgun (WGS) entry which is preliminary data.</text>
</comment>
<feature type="region of interest" description="Disordered" evidence="1">
    <location>
        <begin position="476"/>
        <end position="527"/>
    </location>
</feature>
<feature type="region of interest" description="Disordered" evidence="1">
    <location>
        <begin position="886"/>
        <end position="908"/>
    </location>
</feature>
<keyword evidence="3" id="KW-1185">Reference proteome</keyword>
<feature type="region of interest" description="Disordered" evidence="1">
    <location>
        <begin position="326"/>
        <end position="369"/>
    </location>
</feature>
<feature type="compositionally biased region" description="Polar residues" evidence="1">
    <location>
        <begin position="329"/>
        <end position="340"/>
    </location>
</feature>